<dbReference type="InterPro" id="IPR058245">
    <property type="entry name" value="NreC/VraR/RcsB-like_REC"/>
</dbReference>
<evidence type="ECO:0000256" key="3">
    <source>
        <dbReference type="PROSITE-ProRule" id="PRU00169"/>
    </source>
</evidence>
<dbReference type="EMBL" id="FUZA01000003">
    <property type="protein sequence ID" value="SKB92718.1"/>
    <property type="molecule type" value="Genomic_DNA"/>
</dbReference>
<dbReference type="SMART" id="SM00448">
    <property type="entry name" value="REC"/>
    <property type="match status" value="1"/>
</dbReference>
<dbReference type="Pfam" id="PF00196">
    <property type="entry name" value="GerE"/>
    <property type="match status" value="1"/>
</dbReference>
<dbReference type="SUPFAM" id="SSF46894">
    <property type="entry name" value="C-terminal effector domain of the bipartite response regulators"/>
    <property type="match status" value="1"/>
</dbReference>
<dbReference type="InterPro" id="IPR000792">
    <property type="entry name" value="Tscrpt_reg_LuxR_C"/>
</dbReference>
<dbReference type="PANTHER" id="PTHR43214">
    <property type="entry name" value="TWO-COMPONENT RESPONSE REGULATOR"/>
    <property type="match status" value="1"/>
</dbReference>
<reference evidence="7" key="1">
    <citation type="submission" date="2017-02" db="EMBL/GenBank/DDBJ databases">
        <authorList>
            <person name="Varghese N."/>
            <person name="Submissions S."/>
        </authorList>
    </citation>
    <scope>NUCLEOTIDE SEQUENCE [LARGE SCALE GENOMIC DNA]</scope>
    <source>
        <strain evidence="7">DSM 22270</strain>
    </source>
</reference>
<proteinExistence type="predicted"/>
<dbReference type="InterPro" id="IPR011006">
    <property type="entry name" value="CheY-like_superfamily"/>
</dbReference>
<evidence type="ECO:0000259" key="4">
    <source>
        <dbReference type="PROSITE" id="PS50043"/>
    </source>
</evidence>
<name>A0A1T5F9J6_9BACT</name>
<dbReference type="Pfam" id="PF00072">
    <property type="entry name" value="Response_reg"/>
    <property type="match status" value="1"/>
</dbReference>
<evidence type="ECO:0000313" key="6">
    <source>
        <dbReference type="EMBL" id="SKB92718.1"/>
    </source>
</evidence>
<sequence length="235" mass="26529">MENRFTKTKEQSNYVLSDSKNISMNVVLVDELVLLTDALQCVLRHMPEVNAVISYPDGKEFLADKSACPPGILIMDWAINGMSGLELLDLSRNAMPKEMKIIILSTVTDVQTIKHAIRRGANGFLPKSAPLEELKEAILMIIAGKQYIGKGIRDNLINSVFTDEQVVLHLSPREKEVLQKVCSGRTIKEIAYDLKLSAHTVQYYHRSVMEKLKVKRTTDLIVYAMQHGLYIPEMK</sequence>
<keyword evidence="7" id="KW-1185">Reference proteome</keyword>
<dbReference type="PROSITE" id="PS50110">
    <property type="entry name" value="RESPONSE_REGULATORY"/>
    <property type="match status" value="1"/>
</dbReference>
<evidence type="ECO:0000256" key="2">
    <source>
        <dbReference type="ARBA" id="ARBA00023125"/>
    </source>
</evidence>
<protein>
    <submittedName>
        <fullName evidence="6">DNA-binding response regulator, NarL/FixJ family, contains REC and HTH domains</fullName>
    </submittedName>
</protein>
<dbReference type="GO" id="GO:0000160">
    <property type="term" value="P:phosphorelay signal transduction system"/>
    <property type="evidence" value="ECO:0007669"/>
    <property type="project" value="InterPro"/>
</dbReference>
<feature type="domain" description="Response regulatory" evidence="5">
    <location>
        <begin position="25"/>
        <end position="142"/>
    </location>
</feature>
<dbReference type="SMART" id="SM00421">
    <property type="entry name" value="HTH_LUXR"/>
    <property type="match status" value="1"/>
</dbReference>
<dbReference type="GO" id="GO:0003677">
    <property type="term" value="F:DNA binding"/>
    <property type="evidence" value="ECO:0007669"/>
    <property type="project" value="UniProtKB-KW"/>
</dbReference>
<evidence type="ECO:0000259" key="5">
    <source>
        <dbReference type="PROSITE" id="PS50110"/>
    </source>
</evidence>
<dbReference type="SUPFAM" id="SSF52172">
    <property type="entry name" value="CheY-like"/>
    <property type="match status" value="1"/>
</dbReference>
<dbReference type="PROSITE" id="PS50043">
    <property type="entry name" value="HTH_LUXR_2"/>
    <property type="match status" value="1"/>
</dbReference>
<dbReference type="CDD" id="cd06170">
    <property type="entry name" value="LuxR_C_like"/>
    <property type="match status" value="1"/>
</dbReference>
<feature type="domain" description="HTH luxR-type" evidence="4">
    <location>
        <begin position="163"/>
        <end position="228"/>
    </location>
</feature>
<dbReference type="Gene3D" id="3.40.50.2300">
    <property type="match status" value="1"/>
</dbReference>
<organism evidence="6 7">
    <name type="scientific">Dyadobacter psychrophilus</name>
    <dbReference type="NCBI Taxonomy" id="651661"/>
    <lineage>
        <taxon>Bacteria</taxon>
        <taxon>Pseudomonadati</taxon>
        <taxon>Bacteroidota</taxon>
        <taxon>Cytophagia</taxon>
        <taxon>Cytophagales</taxon>
        <taxon>Spirosomataceae</taxon>
        <taxon>Dyadobacter</taxon>
    </lineage>
</organism>
<dbReference type="InterPro" id="IPR039420">
    <property type="entry name" value="WalR-like"/>
</dbReference>
<dbReference type="STRING" id="651661.SAMN05660293_02905"/>
<dbReference type="GO" id="GO:0006355">
    <property type="term" value="P:regulation of DNA-templated transcription"/>
    <property type="evidence" value="ECO:0007669"/>
    <property type="project" value="InterPro"/>
</dbReference>
<dbReference type="PANTHER" id="PTHR43214:SF44">
    <property type="entry name" value="TWO-COMPONENT RESPONSE REGULATOR"/>
    <property type="match status" value="1"/>
</dbReference>
<dbReference type="InterPro" id="IPR001789">
    <property type="entry name" value="Sig_transdc_resp-reg_receiver"/>
</dbReference>
<dbReference type="Proteomes" id="UP000190897">
    <property type="component" value="Unassembled WGS sequence"/>
</dbReference>
<accession>A0A1T5F9J6</accession>
<dbReference type="PRINTS" id="PR00038">
    <property type="entry name" value="HTHLUXR"/>
</dbReference>
<evidence type="ECO:0000256" key="1">
    <source>
        <dbReference type="ARBA" id="ARBA00022553"/>
    </source>
</evidence>
<evidence type="ECO:0000313" key="7">
    <source>
        <dbReference type="Proteomes" id="UP000190897"/>
    </source>
</evidence>
<dbReference type="InterPro" id="IPR016032">
    <property type="entry name" value="Sig_transdc_resp-reg_C-effctor"/>
</dbReference>
<gene>
    <name evidence="6" type="ORF">SAMN05660293_02905</name>
</gene>
<dbReference type="CDD" id="cd17535">
    <property type="entry name" value="REC_NarL-like"/>
    <property type="match status" value="1"/>
</dbReference>
<feature type="modified residue" description="4-aspartylphosphate" evidence="3">
    <location>
        <position position="76"/>
    </location>
</feature>
<dbReference type="AlphaFoldDB" id="A0A1T5F9J6"/>
<keyword evidence="2 6" id="KW-0238">DNA-binding</keyword>
<keyword evidence="1 3" id="KW-0597">Phosphoprotein</keyword>